<reference evidence="1 2" key="1">
    <citation type="journal article" date="2017" name="Front. Microbiol.">
        <title>Comparative Genomic Analysis of the Class Epsilonproteobacteria and Proposed Reclassification to Epsilonbacteraeota (phyl. nov.).</title>
        <authorList>
            <person name="Waite D.W."/>
            <person name="Vanwonterghem I."/>
            <person name="Rinke C."/>
            <person name="Parks D.H."/>
            <person name="Zhang Y."/>
            <person name="Takai K."/>
            <person name="Sievert S.M."/>
            <person name="Simon J."/>
            <person name="Campbell B.J."/>
            <person name="Hanson T.E."/>
            <person name="Woyke T."/>
            <person name="Klotz M.G."/>
            <person name="Hugenholtz P."/>
        </authorList>
    </citation>
    <scope>NUCLEOTIDE SEQUENCE [LARGE SCALE GENOMIC DNA]</scope>
    <source>
        <strain evidence="1">UBA12443</strain>
    </source>
</reference>
<organism evidence="1 2">
    <name type="scientific">Sulfuricurvum kujiense</name>
    <dbReference type="NCBI Taxonomy" id="148813"/>
    <lineage>
        <taxon>Bacteria</taxon>
        <taxon>Pseudomonadati</taxon>
        <taxon>Campylobacterota</taxon>
        <taxon>Epsilonproteobacteria</taxon>
        <taxon>Campylobacterales</taxon>
        <taxon>Sulfurimonadaceae</taxon>
        <taxon>Sulfuricurvum</taxon>
    </lineage>
</organism>
<accession>A0A2D3WBF0</accession>
<sequence length="165" mass="18711">MRQLVLFLIFVVSFLRADALPEYTIKAAYLYNFALLTDWHDGKMSGDFNICFYKEDFGSASNALNNKVLHNQNVKISTVTTAEETKECQIVFIREGEEQRGEKLIQKLAGTSVLIVSESPKISDAHITMLRDNRKIAFDINLKPIKAADLSVSSRLLKLARRVEQ</sequence>
<dbReference type="AlphaFoldDB" id="A0A2D3WBF0"/>
<name>A0A2D3WBF0_9BACT</name>
<dbReference type="Proteomes" id="UP000228859">
    <property type="component" value="Unassembled WGS sequence"/>
</dbReference>
<dbReference type="RefSeq" id="WP_294894265.1">
    <property type="nucleotide sequence ID" value="NZ_DLUI01000137.1"/>
</dbReference>
<evidence type="ECO:0008006" key="3">
    <source>
        <dbReference type="Google" id="ProtNLM"/>
    </source>
</evidence>
<dbReference type="Pfam" id="PF13689">
    <property type="entry name" value="DUF4154"/>
    <property type="match status" value="1"/>
</dbReference>
<evidence type="ECO:0000313" key="2">
    <source>
        <dbReference type="Proteomes" id="UP000228859"/>
    </source>
</evidence>
<gene>
    <name evidence="1" type="ORF">CFH83_09480</name>
</gene>
<dbReference type="EMBL" id="DLUI01000137">
    <property type="protein sequence ID" value="DAB37748.1"/>
    <property type="molecule type" value="Genomic_DNA"/>
</dbReference>
<protein>
    <recommendedName>
        <fullName evidence="3">DUF4154 domain-containing protein</fullName>
    </recommendedName>
</protein>
<comment type="caution">
    <text evidence="1">The sequence shown here is derived from an EMBL/GenBank/DDBJ whole genome shotgun (WGS) entry which is preliminary data.</text>
</comment>
<proteinExistence type="predicted"/>
<dbReference type="InterPro" id="IPR025293">
    <property type="entry name" value="YfiR/HmsC-like"/>
</dbReference>
<evidence type="ECO:0000313" key="1">
    <source>
        <dbReference type="EMBL" id="DAB37748.1"/>
    </source>
</evidence>